<sequence length="178" mass="19928">MSGMPPVEEQIAALYREHGHRVLGYLARRVQPVEDAADLLSETMLITWRRRADLPVSPHDVPWLFGVARNVLANHRRSTTRRHTATAHLASLLTERTQPSAGGHVDAGLDARRALGQLSEVDREIVTLIAWDGLTSAEVSMVLNLPSATVRTRLARSRRRLRQLMSDYAPEEDPARMV</sequence>
<dbReference type="GO" id="GO:0006352">
    <property type="term" value="P:DNA-templated transcription initiation"/>
    <property type="evidence" value="ECO:0007669"/>
    <property type="project" value="InterPro"/>
</dbReference>
<comment type="similarity">
    <text evidence="1">Belongs to the sigma-70 factor family. ECF subfamily.</text>
</comment>
<dbReference type="SUPFAM" id="SSF88946">
    <property type="entry name" value="Sigma2 domain of RNA polymerase sigma factors"/>
    <property type="match status" value="1"/>
</dbReference>
<dbReference type="NCBIfam" id="TIGR02937">
    <property type="entry name" value="sigma70-ECF"/>
    <property type="match status" value="1"/>
</dbReference>
<reference evidence="7 8" key="1">
    <citation type="submission" date="2020-02" db="EMBL/GenBank/DDBJ databases">
        <title>The whole genome sequence of CPCC 205119.</title>
        <authorList>
            <person name="Jiang Z."/>
        </authorList>
    </citation>
    <scope>NUCLEOTIDE SEQUENCE [LARGE SCALE GENOMIC DNA]</scope>
    <source>
        <strain evidence="7 8">CPCC 205119</strain>
    </source>
</reference>
<dbReference type="InterPro" id="IPR014284">
    <property type="entry name" value="RNA_pol_sigma-70_dom"/>
</dbReference>
<name>A0A7K3WFA7_9ACTN</name>
<dbReference type="InterPro" id="IPR007627">
    <property type="entry name" value="RNA_pol_sigma70_r2"/>
</dbReference>
<dbReference type="InterPro" id="IPR039425">
    <property type="entry name" value="RNA_pol_sigma-70-like"/>
</dbReference>
<gene>
    <name evidence="7" type="ORF">G1H19_14375</name>
</gene>
<evidence type="ECO:0000256" key="4">
    <source>
        <dbReference type="ARBA" id="ARBA00023163"/>
    </source>
</evidence>
<dbReference type="Gene3D" id="1.10.10.10">
    <property type="entry name" value="Winged helix-like DNA-binding domain superfamily/Winged helix DNA-binding domain"/>
    <property type="match status" value="1"/>
</dbReference>
<dbReference type="GO" id="GO:0016987">
    <property type="term" value="F:sigma factor activity"/>
    <property type="evidence" value="ECO:0007669"/>
    <property type="project" value="UniProtKB-KW"/>
</dbReference>
<proteinExistence type="inferred from homology"/>
<dbReference type="GO" id="GO:0003677">
    <property type="term" value="F:DNA binding"/>
    <property type="evidence" value="ECO:0007669"/>
    <property type="project" value="InterPro"/>
</dbReference>
<dbReference type="SUPFAM" id="SSF88659">
    <property type="entry name" value="Sigma3 and sigma4 domains of RNA polymerase sigma factors"/>
    <property type="match status" value="1"/>
</dbReference>
<keyword evidence="2" id="KW-0805">Transcription regulation</keyword>
<keyword evidence="4" id="KW-0804">Transcription</keyword>
<dbReference type="Pfam" id="PF04542">
    <property type="entry name" value="Sigma70_r2"/>
    <property type="match status" value="1"/>
</dbReference>
<dbReference type="InterPro" id="IPR036388">
    <property type="entry name" value="WH-like_DNA-bd_sf"/>
</dbReference>
<keyword evidence="8" id="KW-1185">Reference proteome</keyword>
<dbReference type="InterPro" id="IPR013324">
    <property type="entry name" value="RNA_pol_sigma_r3/r4-like"/>
</dbReference>
<dbReference type="Pfam" id="PF08281">
    <property type="entry name" value="Sigma70_r4_2"/>
    <property type="match status" value="1"/>
</dbReference>
<comment type="caution">
    <text evidence="7">The sequence shown here is derived from an EMBL/GenBank/DDBJ whole genome shotgun (WGS) entry which is preliminary data.</text>
</comment>
<dbReference type="RefSeq" id="WP_152731504.1">
    <property type="nucleotide sequence ID" value="NZ_JAABOZ010000008.1"/>
</dbReference>
<dbReference type="Proteomes" id="UP000470470">
    <property type="component" value="Unassembled WGS sequence"/>
</dbReference>
<keyword evidence="3" id="KW-0731">Sigma factor</keyword>
<dbReference type="AlphaFoldDB" id="A0A7K3WFA7"/>
<feature type="domain" description="RNA polymerase sigma-70 region 2" evidence="5">
    <location>
        <begin position="14"/>
        <end position="81"/>
    </location>
</feature>
<dbReference type="InterPro" id="IPR013249">
    <property type="entry name" value="RNA_pol_sigma70_r4_t2"/>
</dbReference>
<protein>
    <submittedName>
        <fullName evidence="7">Sigma-70 family RNA polymerase sigma factor</fullName>
    </submittedName>
</protein>
<evidence type="ECO:0000256" key="2">
    <source>
        <dbReference type="ARBA" id="ARBA00023015"/>
    </source>
</evidence>
<feature type="domain" description="RNA polymerase sigma factor 70 region 4 type 2" evidence="6">
    <location>
        <begin position="112"/>
        <end position="161"/>
    </location>
</feature>
<organism evidence="7 8">
    <name type="scientific">Goekera deserti</name>
    <dbReference type="NCBI Taxonomy" id="2497753"/>
    <lineage>
        <taxon>Bacteria</taxon>
        <taxon>Bacillati</taxon>
        <taxon>Actinomycetota</taxon>
        <taxon>Actinomycetes</taxon>
        <taxon>Geodermatophilales</taxon>
        <taxon>Geodermatophilaceae</taxon>
        <taxon>Goekera</taxon>
    </lineage>
</organism>
<dbReference type="EMBL" id="JAAGWK010000021">
    <property type="protein sequence ID" value="NEL55181.1"/>
    <property type="molecule type" value="Genomic_DNA"/>
</dbReference>
<evidence type="ECO:0000313" key="7">
    <source>
        <dbReference type="EMBL" id="NEL55181.1"/>
    </source>
</evidence>
<evidence type="ECO:0000256" key="3">
    <source>
        <dbReference type="ARBA" id="ARBA00023082"/>
    </source>
</evidence>
<dbReference type="InterPro" id="IPR013325">
    <property type="entry name" value="RNA_pol_sigma_r2"/>
</dbReference>
<dbReference type="Gene3D" id="1.10.1740.10">
    <property type="match status" value="1"/>
</dbReference>
<evidence type="ECO:0000259" key="6">
    <source>
        <dbReference type="Pfam" id="PF08281"/>
    </source>
</evidence>
<evidence type="ECO:0000259" key="5">
    <source>
        <dbReference type="Pfam" id="PF04542"/>
    </source>
</evidence>
<evidence type="ECO:0000313" key="8">
    <source>
        <dbReference type="Proteomes" id="UP000470470"/>
    </source>
</evidence>
<accession>A0A7K3WFA7</accession>
<dbReference type="PANTHER" id="PTHR43133">
    <property type="entry name" value="RNA POLYMERASE ECF-TYPE SIGMA FACTO"/>
    <property type="match status" value="1"/>
</dbReference>
<dbReference type="PANTHER" id="PTHR43133:SF25">
    <property type="entry name" value="RNA POLYMERASE SIGMA FACTOR RFAY-RELATED"/>
    <property type="match status" value="1"/>
</dbReference>
<evidence type="ECO:0000256" key="1">
    <source>
        <dbReference type="ARBA" id="ARBA00010641"/>
    </source>
</evidence>